<keyword evidence="6" id="KW-1185">Reference proteome</keyword>
<accession>A0ABW7CEV0</accession>
<evidence type="ECO:0000313" key="5">
    <source>
        <dbReference type="EMBL" id="MFG3819625.1"/>
    </source>
</evidence>
<dbReference type="InterPro" id="IPR013986">
    <property type="entry name" value="DExx_box_DNA_helicase_dom_sf"/>
</dbReference>
<dbReference type="RefSeq" id="WP_393015610.1">
    <property type="nucleotide sequence ID" value="NZ_JAZAQF010000095.1"/>
</dbReference>
<evidence type="ECO:0000313" key="6">
    <source>
        <dbReference type="Proteomes" id="UP001604335"/>
    </source>
</evidence>
<proteinExistence type="predicted"/>
<sequence length="740" mass="82181">MANHFPASATFAPDRPASIARSIWITGGALSGKTQTLVDWFQGLRDQLPPGSRVLALAASSETRWALMERLAAVGWPAIDCTTPLGFFEQEVMLFYPLLAERAGFVPQFPLLLRPENEQELAGQLWGQALDENPDSPIAQLLRERAVRRLLDLLQLAANSGTDLAEIPDRLVQGLGPAAAVELPGNWVDRAGALIVEWRDWCLRRGLLTYGLVSWLYGNFLLSDPRYLDRLQRRYQVVLADDTDDFPALAGRLLTLLQEGGAWAGYTHNRDGASRLGLGADPAALQPLADRCTDHLDLGRANHDLVQRVAPLLTTVAREPFAIAPWAEAWPPTVQVLTTIARAQLLRETAETIVQAVQTETLQPQDIAVISPGLDSIAGYTLATILRDRGLPVTLLGNQRPLISSPTVRSLLTLWTLVYSGLGDWLNREDVAEMLVGLSTEPDPWLAAPEPAVTGAGSIRPAAELDLALPDLAETSPTGLRRAIDPVRAGLIADHCFRPDRQRPELLPVEVFARWDRLGYRATMAYQKLRSWISEQQQQLRQRLIRSPLIVLDRAVQQFLWHGGRLDPAELAALRELLEAAHRYWDISHRIDPQAPETETIHKFIALLRRGTIAANPFPSQVLNPAPSGITLANIFQYRTARLSHRWHFWLDASSPLWPRGGAAVLFGSPLFLQDWNGRRRTPDDEEQADLDRFDRVVHDLLGRCRDQLYLCHSDLSVTGQDQLGPMRPVIDASELGVGN</sequence>
<dbReference type="SUPFAM" id="SSF52540">
    <property type="entry name" value="P-loop containing nucleoside triphosphate hydrolases"/>
    <property type="match status" value="1"/>
</dbReference>
<gene>
    <name evidence="5" type="ORF">VPK24_18420</name>
</gene>
<evidence type="ECO:0000256" key="1">
    <source>
        <dbReference type="ARBA" id="ARBA00022741"/>
    </source>
</evidence>
<dbReference type="Gene3D" id="1.10.10.160">
    <property type="match status" value="1"/>
</dbReference>
<evidence type="ECO:0000256" key="2">
    <source>
        <dbReference type="ARBA" id="ARBA00022801"/>
    </source>
</evidence>
<reference evidence="6" key="1">
    <citation type="journal article" date="2024" name="Algal Res.">
        <title>Biochemical, toxicological and genomic investigation of a high-biomass producing Limnothrix strain isolated from Italian shallow drinking water reservoir.</title>
        <authorList>
            <person name="Simonazzi M."/>
            <person name="Shishido T.K."/>
            <person name="Delbaje E."/>
            <person name="Wahlsten M."/>
            <person name="Fewer D.P."/>
            <person name="Sivonen K."/>
            <person name="Pezzolesi L."/>
            <person name="Pistocchi R."/>
        </authorList>
    </citation>
    <scope>NUCLEOTIDE SEQUENCE [LARGE SCALE GENOMIC DNA]</scope>
    <source>
        <strain evidence="6">LRLZ20PSL1</strain>
    </source>
</reference>
<name>A0ABW7CEV0_9CYAN</name>
<dbReference type="InterPro" id="IPR027417">
    <property type="entry name" value="P-loop_NTPase"/>
</dbReference>
<dbReference type="Proteomes" id="UP001604335">
    <property type="component" value="Unassembled WGS sequence"/>
</dbReference>
<evidence type="ECO:0000256" key="3">
    <source>
        <dbReference type="ARBA" id="ARBA00022806"/>
    </source>
</evidence>
<keyword evidence="4" id="KW-0067">ATP-binding</keyword>
<dbReference type="Gene3D" id="3.40.50.300">
    <property type="entry name" value="P-loop containing nucleotide triphosphate hydrolases"/>
    <property type="match status" value="1"/>
</dbReference>
<evidence type="ECO:0008006" key="7">
    <source>
        <dbReference type="Google" id="ProtNLM"/>
    </source>
</evidence>
<evidence type="ECO:0000256" key="4">
    <source>
        <dbReference type="ARBA" id="ARBA00022840"/>
    </source>
</evidence>
<keyword evidence="2" id="KW-0378">Hydrolase</keyword>
<organism evidence="5 6">
    <name type="scientific">Limnothrix redekei LRLZ20PSL1</name>
    <dbReference type="NCBI Taxonomy" id="3112953"/>
    <lineage>
        <taxon>Bacteria</taxon>
        <taxon>Bacillati</taxon>
        <taxon>Cyanobacteriota</taxon>
        <taxon>Cyanophyceae</taxon>
        <taxon>Pseudanabaenales</taxon>
        <taxon>Pseudanabaenaceae</taxon>
        <taxon>Limnothrix</taxon>
    </lineage>
</organism>
<comment type="caution">
    <text evidence="5">The sequence shown here is derived from an EMBL/GenBank/DDBJ whole genome shotgun (WGS) entry which is preliminary data.</text>
</comment>
<keyword evidence="3" id="KW-0347">Helicase</keyword>
<protein>
    <recommendedName>
        <fullName evidence="7">Recombinase family protein</fullName>
    </recommendedName>
</protein>
<dbReference type="EMBL" id="JAZAQF010000095">
    <property type="protein sequence ID" value="MFG3819625.1"/>
    <property type="molecule type" value="Genomic_DNA"/>
</dbReference>
<keyword evidence="1" id="KW-0547">Nucleotide-binding</keyword>